<reference evidence="8" key="1">
    <citation type="journal article" date="2021" name="ISME J.">
        <title>Evolutionary origin and ecological implication of a unique nif island in free-living Bradyrhizobium lineages.</title>
        <authorList>
            <person name="Tao J."/>
        </authorList>
    </citation>
    <scope>NUCLEOTIDE SEQUENCE [LARGE SCALE GENOMIC DNA]</scope>
    <source>
        <strain evidence="8">SZCCT0094</strain>
    </source>
</reference>
<sequence>MKRAIAAMAVVVSIGVAAASWFILFGMYHIGVDTPHWDITRKLIEVVRDRSIAARTRNVEVPDLRDEQLVLKGAGQYAAMCANCHLAPQQQDSEIRPGLYPKPPNLSEQRFDPKTVFWVTKHGLKMSGMPAWGLGHDDATIWSIVAFVTKLPGLSAEHYKDMVARAPPDEEMGTMDKKDGKKPEKKGENTGTRMPMQTEQKGDHKH</sequence>
<evidence type="ECO:0000259" key="6">
    <source>
        <dbReference type="PROSITE" id="PS51007"/>
    </source>
</evidence>
<feature type="region of interest" description="Disordered" evidence="5">
    <location>
        <begin position="165"/>
        <end position="206"/>
    </location>
</feature>
<organism evidence="7 8">
    <name type="scientific">Bradyrhizobium denitrificans</name>
    <dbReference type="NCBI Taxonomy" id="2734912"/>
    <lineage>
        <taxon>Bacteria</taxon>
        <taxon>Pseudomonadati</taxon>
        <taxon>Pseudomonadota</taxon>
        <taxon>Alphaproteobacteria</taxon>
        <taxon>Hyphomicrobiales</taxon>
        <taxon>Nitrobacteraceae</taxon>
        <taxon>Bradyrhizobium</taxon>
    </lineage>
</organism>
<evidence type="ECO:0000256" key="4">
    <source>
        <dbReference type="PROSITE-ProRule" id="PRU00433"/>
    </source>
</evidence>
<protein>
    <submittedName>
        <fullName evidence="7">Cytochrome c</fullName>
    </submittedName>
</protein>
<feature type="domain" description="Cytochrome c" evidence="6">
    <location>
        <begin position="68"/>
        <end position="152"/>
    </location>
</feature>
<feature type="compositionally biased region" description="Polar residues" evidence="5">
    <location>
        <begin position="189"/>
        <end position="199"/>
    </location>
</feature>
<keyword evidence="2 4" id="KW-0479">Metal-binding</keyword>
<evidence type="ECO:0000256" key="2">
    <source>
        <dbReference type="ARBA" id="ARBA00022723"/>
    </source>
</evidence>
<name>A0ABS5G1Z6_9BRAD</name>
<keyword evidence="3 4" id="KW-0408">Iron</keyword>
<dbReference type="SUPFAM" id="SSF46626">
    <property type="entry name" value="Cytochrome c"/>
    <property type="match status" value="1"/>
</dbReference>
<evidence type="ECO:0000256" key="5">
    <source>
        <dbReference type="SAM" id="MobiDB-lite"/>
    </source>
</evidence>
<evidence type="ECO:0000313" key="7">
    <source>
        <dbReference type="EMBL" id="MBR1135250.1"/>
    </source>
</evidence>
<dbReference type="InterPro" id="IPR009056">
    <property type="entry name" value="Cyt_c-like_dom"/>
</dbReference>
<dbReference type="InterPro" id="IPR036909">
    <property type="entry name" value="Cyt_c-like_dom_sf"/>
</dbReference>
<gene>
    <name evidence="7" type="ORF">JQ619_05705</name>
</gene>
<keyword evidence="8" id="KW-1185">Reference proteome</keyword>
<keyword evidence="1 4" id="KW-0349">Heme</keyword>
<evidence type="ECO:0000256" key="1">
    <source>
        <dbReference type="ARBA" id="ARBA00022617"/>
    </source>
</evidence>
<dbReference type="RefSeq" id="WP_172238766.1">
    <property type="nucleotide sequence ID" value="NZ_JABFDP010000020.1"/>
</dbReference>
<dbReference type="Proteomes" id="UP001314635">
    <property type="component" value="Unassembled WGS sequence"/>
</dbReference>
<proteinExistence type="predicted"/>
<feature type="compositionally biased region" description="Basic and acidic residues" evidence="5">
    <location>
        <begin position="174"/>
        <end position="188"/>
    </location>
</feature>
<comment type="caution">
    <text evidence="7">The sequence shown here is derived from an EMBL/GenBank/DDBJ whole genome shotgun (WGS) entry which is preliminary data.</text>
</comment>
<dbReference type="Pfam" id="PF13442">
    <property type="entry name" value="Cytochrome_CBB3"/>
    <property type="match status" value="1"/>
</dbReference>
<dbReference type="PROSITE" id="PS51007">
    <property type="entry name" value="CYTC"/>
    <property type="match status" value="1"/>
</dbReference>
<accession>A0ABS5G1Z6</accession>
<dbReference type="EMBL" id="JAFCLK010000004">
    <property type="protein sequence ID" value="MBR1135250.1"/>
    <property type="molecule type" value="Genomic_DNA"/>
</dbReference>
<dbReference type="Gene3D" id="1.10.760.10">
    <property type="entry name" value="Cytochrome c-like domain"/>
    <property type="match status" value="1"/>
</dbReference>
<evidence type="ECO:0000256" key="3">
    <source>
        <dbReference type="ARBA" id="ARBA00023004"/>
    </source>
</evidence>
<evidence type="ECO:0000313" key="8">
    <source>
        <dbReference type="Proteomes" id="UP001314635"/>
    </source>
</evidence>